<proteinExistence type="predicted"/>
<name>A0AAD6R331_9ROSI</name>
<gene>
    <name evidence="1" type="ORF">NC653_011813</name>
</gene>
<dbReference type="Proteomes" id="UP001164929">
    <property type="component" value="Chromosome 4"/>
</dbReference>
<reference evidence="1 2" key="1">
    <citation type="journal article" date="2023" name="Mol. Ecol. Resour.">
        <title>Chromosome-level genome assembly of a triploid poplar Populus alba 'Berolinensis'.</title>
        <authorList>
            <person name="Chen S."/>
            <person name="Yu Y."/>
            <person name="Wang X."/>
            <person name="Wang S."/>
            <person name="Zhang T."/>
            <person name="Zhou Y."/>
            <person name="He R."/>
            <person name="Meng N."/>
            <person name="Wang Y."/>
            <person name="Liu W."/>
            <person name="Liu Z."/>
            <person name="Liu J."/>
            <person name="Guo Q."/>
            <person name="Huang H."/>
            <person name="Sederoff R.R."/>
            <person name="Wang G."/>
            <person name="Qu G."/>
            <person name="Chen S."/>
        </authorList>
    </citation>
    <scope>NUCLEOTIDE SEQUENCE [LARGE SCALE GENOMIC DNA]</scope>
    <source>
        <strain evidence="1">SC-2020</strain>
    </source>
</reference>
<dbReference type="AlphaFoldDB" id="A0AAD6R331"/>
<dbReference type="EMBL" id="JAQIZT010000004">
    <property type="protein sequence ID" value="KAJ7001513.1"/>
    <property type="molecule type" value="Genomic_DNA"/>
</dbReference>
<evidence type="ECO:0000313" key="1">
    <source>
        <dbReference type="EMBL" id="KAJ7001513.1"/>
    </source>
</evidence>
<accession>A0AAD6R331</accession>
<keyword evidence="2" id="KW-1185">Reference proteome</keyword>
<comment type="caution">
    <text evidence="1">The sequence shown here is derived from an EMBL/GenBank/DDBJ whole genome shotgun (WGS) entry which is preliminary data.</text>
</comment>
<protein>
    <submittedName>
        <fullName evidence="1">Uncharacterized protein</fullName>
    </submittedName>
</protein>
<organism evidence="1 2">
    <name type="scientific">Populus alba x Populus x berolinensis</name>
    <dbReference type="NCBI Taxonomy" id="444605"/>
    <lineage>
        <taxon>Eukaryota</taxon>
        <taxon>Viridiplantae</taxon>
        <taxon>Streptophyta</taxon>
        <taxon>Embryophyta</taxon>
        <taxon>Tracheophyta</taxon>
        <taxon>Spermatophyta</taxon>
        <taxon>Magnoliopsida</taxon>
        <taxon>eudicotyledons</taxon>
        <taxon>Gunneridae</taxon>
        <taxon>Pentapetalae</taxon>
        <taxon>rosids</taxon>
        <taxon>fabids</taxon>
        <taxon>Malpighiales</taxon>
        <taxon>Salicaceae</taxon>
        <taxon>Saliceae</taxon>
        <taxon>Populus</taxon>
    </lineage>
</organism>
<sequence>MNSLTTVAGECSPRNGTMSTCNQFSTADPTTAPATSPPIVIIVAFPAKYKEAPKLVANISPGTSAPA</sequence>
<evidence type="ECO:0000313" key="2">
    <source>
        <dbReference type="Proteomes" id="UP001164929"/>
    </source>
</evidence>